<dbReference type="RefSeq" id="XP_014672285.1">
    <property type="nucleotide sequence ID" value="XM_014816799.1"/>
</dbReference>
<dbReference type="GeneID" id="106812815"/>
<dbReference type="Gene3D" id="3.40.366.10">
    <property type="entry name" value="Malonyl-Coenzyme A Acyl Carrier Protein, domain 2"/>
    <property type="match status" value="1"/>
</dbReference>
<name>A0ABM1EJB4_PRICU</name>
<dbReference type="InterPro" id="IPR001227">
    <property type="entry name" value="Ac_transferase_dom_sf"/>
</dbReference>
<organism evidence="1 2">
    <name type="scientific">Priapulus caudatus</name>
    <name type="common">Priapulid worm</name>
    <dbReference type="NCBI Taxonomy" id="37621"/>
    <lineage>
        <taxon>Eukaryota</taxon>
        <taxon>Metazoa</taxon>
        <taxon>Ecdysozoa</taxon>
        <taxon>Scalidophora</taxon>
        <taxon>Priapulida</taxon>
        <taxon>Priapulimorpha</taxon>
        <taxon>Priapulimorphida</taxon>
        <taxon>Priapulidae</taxon>
        <taxon>Priapulus</taxon>
    </lineage>
</organism>
<protein>
    <submittedName>
        <fullName evidence="2">Fatty acid synthase-like</fullName>
    </submittedName>
</protein>
<keyword evidence="1" id="KW-1185">Reference proteome</keyword>
<proteinExistence type="predicted"/>
<evidence type="ECO:0000313" key="2">
    <source>
        <dbReference type="RefSeq" id="XP_014672285.1"/>
    </source>
</evidence>
<dbReference type="Proteomes" id="UP000695022">
    <property type="component" value="Unplaced"/>
</dbReference>
<gene>
    <name evidence="2" type="primary">LOC106812815</name>
</gene>
<accession>A0ABM1EJB4</accession>
<reference evidence="2" key="1">
    <citation type="submission" date="2025-08" db="UniProtKB">
        <authorList>
            <consortium name="RefSeq"/>
        </authorList>
    </citation>
    <scope>IDENTIFICATION</scope>
</reference>
<evidence type="ECO:0000313" key="1">
    <source>
        <dbReference type="Proteomes" id="UP000695022"/>
    </source>
</evidence>
<sequence>MPSSNIACHHRGLLESISSSFLENVKKAIPNPRPKTARWRSTSIRPSDDAPKFIHDSCSAEFQLFNILEPIWMYETFDSHVPHDALVIEVSMIGFLVHQLERTNRLQNRIVVGLMDKKSDDNAQFFKEGDPNDTARTVLA</sequence>